<dbReference type="EMBL" id="ACIF01000219">
    <property type="protein sequence ID" value="EKA93510.1"/>
    <property type="molecule type" value="Genomic_DNA"/>
</dbReference>
<dbReference type="PANTHER" id="PTHR42966">
    <property type="entry name" value="N-ACETYLNEURAMINATE SYNTHASE"/>
    <property type="match status" value="1"/>
</dbReference>
<dbReference type="SMART" id="SM00858">
    <property type="entry name" value="SAF"/>
    <property type="match status" value="1"/>
</dbReference>
<protein>
    <submittedName>
        <fullName evidence="3">N-acetylneuraminate synthase</fullName>
    </submittedName>
</protein>
<dbReference type="SUPFAM" id="SSF51569">
    <property type="entry name" value="Aldolase"/>
    <property type="match status" value="1"/>
</dbReference>
<dbReference type="CDD" id="cd03360">
    <property type="entry name" value="LbH_AT_putative"/>
    <property type="match status" value="1"/>
</dbReference>
<proteinExistence type="predicted"/>
<dbReference type="Gene3D" id="3.40.50.20">
    <property type="match status" value="1"/>
</dbReference>
<dbReference type="SUPFAM" id="SSF51269">
    <property type="entry name" value="AFP III-like domain"/>
    <property type="match status" value="1"/>
</dbReference>
<dbReference type="InterPro" id="IPR041561">
    <property type="entry name" value="PglD_N"/>
</dbReference>
<feature type="domain" description="AFP-like" evidence="2">
    <location>
        <begin position="494"/>
        <end position="552"/>
    </location>
</feature>
<dbReference type="InterPro" id="IPR013974">
    <property type="entry name" value="SAF"/>
</dbReference>
<dbReference type="AlphaFoldDB" id="K1GJH6"/>
<dbReference type="GO" id="GO:0047444">
    <property type="term" value="F:N-acylneuraminate-9-phosphate synthase activity"/>
    <property type="evidence" value="ECO:0007669"/>
    <property type="project" value="TreeGrafter"/>
</dbReference>
<dbReference type="InterPro" id="IPR013132">
    <property type="entry name" value="PseI/NeuA/B-like_N"/>
</dbReference>
<dbReference type="Gene3D" id="3.90.1210.10">
    <property type="entry name" value="Antifreeze-like/N-acetylneuraminic acid synthase C-terminal domain"/>
    <property type="match status" value="1"/>
</dbReference>
<dbReference type="InterPro" id="IPR006190">
    <property type="entry name" value="SAF_AFP_Neu5Ac"/>
</dbReference>
<dbReference type="InterPro" id="IPR020007">
    <property type="entry name" value="NeuB/NeuA"/>
</dbReference>
<dbReference type="InterPro" id="IPR057736">
    <property type="entry name" value="SAF_PseI/NeuA/NeuB"/>
</dbReference>
<dbReference type="PANTHER" id="PTHR42966:SF1">
    <property type="entry name" value="SIALIC ACID SYNTHASE"/>
    <property type="match status" value="1"/>
</dbReference>
<organism evidence="3 4">
    <name type="scientific">Fusobacterium periodonticum D10</name>
    <dbReference type="NCBI Taxonomy" id="620833"/>
    <lineage>
        <taxon>Bacteria</taxon>
        <taxon>Fusobacteriati</taxon>
        <taxon>Fusobacteriota</taxon>
        <taxon>Fusobacteriia</taxon>
        <taxon>Fusobacteriales</taxon>
        <taxon>Fusobacteriaceae</taxon>
        <taxon>Fusobacterium</taxon>
    </lineage>
</organism>
<dbReference type="Pfam" id="PF08666">
    <property type="entry name" value="SAF"/>
    <property type="match status" value="1"/>
</dbReference>
<evidence type="ECO:0000313" key="4">
    <source>
        <dbReference type="Proteomes" id="UP000005809"/>
    </source>
</evidence>
<accession>K1GJH6</accession>
<dbReference type="Pfam" id="PF17836">
    <property type="entry name" value="PglD_N"/>
    <property type="match status" value="1"/>
</dbReference>
<dbReference type="Gene3D" id="3.20.20.70">
    <property type="entry name" value="Aldolase class I"/>
    <property type="match status" value="1"/>
</dbReference>
<dbReference type="NCBIfam" id="TIGR03569">
    <property type="entry name" value="NeuB_NnaB"/>
    <property type="match status" value="1"/>
</dbReference>
<dbReference type="CDD" id="cd11615">
    <property type="entry name" value="SAF_NeuB_like"/>
    <property type="match status" value="1"/>
</dbReference>
<comment type="caution">
    <text evidence="3">The sequence shown here is derived from an EMBL/GenBank/DDBJ whole genome shotgun (WGS) entry which is preliminary data.</text>
</comment>
<gene>
    <name evidence="3" type="ORF">FPOG_00225</name>
</gene>
<dbReference type="InterPro" id="IPR036732">
    <property type="entry name" value="AFP_Neu5c_C_sf"/>
</dbReference>
<dbReference type="InterPro" id="IPR001451">
    <property type="entry name" value="Hexapep"/>
</dbReference>
<dbReference type="PATRIC" id="fig|620833.3.peg.1229"/>
<evidence type="ECO:0000259" key="2">
    <source>
        <dbReference type="PROSITE" id="PS50844"/>
    </source>
</evidence>
<dbReference type="RefSeq" id="WP_005967426.1">
    <property type="nucleotide sequence ID" value="NZ_JH815384.1"/>
</dbReference>
<feature type="binding site" evidence="1">
    <location>
        <position position="65"/>
    </location>
    <ligand>
        <name>substrate</name>
    </ligand>
</feature>
<dbReference type="Pfam" id="PF03102">
    <property type="entry name" value="NeuB"/>
    <property type="match status" value="1"/>
</dbReference>
<dbReference type="PROSITE" id="PS50844">
    <property type="entry name" value="AFP_LIKE"/>
    <property type="match status" value="1"/>
</dbReference>
<dbReference type="InterPro" id="IPR051690">
    <property type="entry name" value="PseI-like"/>
</dbReference>
<dbReference type="InterPro" id="IPR013785">
    <property type="entry name" value="Aldolase_TIM"/>
</dbReference>
<dbReference type="HOGENOM" id="CLU_490718_0_0_0"/>
<dbReference type="InterPro" id="IPR020019">
    <property type="entry name" value="AcTrfase_PglD-like"/>
</dbReference>
<dbReference type="SUPFAM" id="SSF51161">
    <property type="entry name" value="Trimeric LpxA-like enzymes"/>
    <property type="match status" value="1"/>
</dbReference>
<evidence type="ECO:0000256" key="1">
    <source>
        <dbReference type="PIRSR" id="PIRSR620019-2"/>
    </source>
</evidence>
<reference evidence="3 4" key="1">
    <citation type="submission" date="2012-05" db="EMBL/GenBank/DDBJ databases">
        <title>The Genome Sequence of Fusobacterium periodontium Oral Taxon 201 Strain D10.</title>
        <authorList>
            <consortium name="The Broad Institute Genome Sequencing Platform"/>
            <consortium name="The Broad Institute Genome Sequencing Center for Infectious Disease"/>
            <person name="Earl A."/>
            <person name="Ward D."/>
            <person name="Feldgarden M."/>
            <person name="Gevers D."/>
            <person name="Strauss J."/>
            <person name="Sibley C."/>
            <person name="White A."/>
            <person name="Ambrose C.E."/>
            <person name="Allen-Vercoe E."/>
            <person name="Walker B."/>
            <person name="Young S.K."/>
            <person name="Zeng Q."/>
            <person name="Gargeya S."/>
            <person name="Fitzgerald M."/>
            <person name="Haas B."/>
            <person name="Abouelleil A."/>
            <person name="Alvarado L."/>
            <person name="Arachchi H.M."/>
            <person name="Berlin A.M."/>
            <person name="Chapman S.B."/>
            <person name="Goldberg J."/>
            <person name="Griggs A."/>
            <person name="Gujja S."/>
            <person name="Hansen M."/>
            <person name="Howarth C."/>
            <person name="Imamovic A."/>
            <person name="Larimer J."/>
            <person name="McCowan C."/>
            <person name="Montmayeur A."/>
            <person name="Murphy C."/>
            <person name="Neiman D."/>
            <person name="Pearson M."/>
            <person name="Priest M."/>
            <person name="Roberts A."/>
            <person name="Saif S."/>
            <person name="Shea T."/>
            <person name="Sisk P."/>
            <person name="Sykes S."/>
            <person name="Wortman J."/>
            <person name="Nusbaum C."/>
            <person name="Birren B."/>
        </authorList>
    </citation>
    <scope>NUCLEOTIDE SEQUENCE [LARGE SCALE GENOMIC DNA]</scope>
    <source>
        <strain evidence="3 4">D10</strain>
    </source>
</reference>
<evidence type="ECO:0000313" key="3">
    <source>
        <dbReference type="EMBL" id="EKA93510.1"/>
    </source>
</evidence>
<dbReference type="Gene3D" id="2.160.10.10">
    <property type="entry name" value="Hexapeptide repeat proteins"/>
    <property type="match status" value="1"/>
</dbReference>
<dbReference type="InterPro" id="IPR011004">
    <property type="entry name" value="Trimer_LpxA-like_sf"/>
</dbReference>
<name>K1GJH6_9FUSO</name>
<sequence>MEKLVIIGAGGYAKSVLDSLNKEKYEVVGFLDNKKKGHHLGIPIIASSLDEIKNSNEFVYFVSIGDNKKRKFWYSEVKKRNLKVITIIDKSAIISKEVTYGPGLFVGKLAVINNDAHIGENVIINTKALVEHGVHIGNHSNISTNTTINGDVHIGNECFIGSSSVINGQLMIGDSCTIGSGTVVIHNINYGSTVVGVPGRIIKEDDKMKEKVFIVAEIGCNHNGDPELAKKMVEIAKECGVDAVKFQTFKADLLISKYAPKAEYQKKVTDSNESQLDMTRKLELPFEKFVELEKYARSLGLEVFSTPFDFESIDFLAGYQQKIWKIPSGEITNLPYLEKIAKLPIINKQIVISTGMSTIEEIEDALRVLTENGLTPSDITILHCNTEYPTPYEDVNLLSIPYLKEKFPEYKIGFSDHSPGYFDGVAAVTYGITFIEKHFTLNKEFEGPDHKASVLPEELKLLCEGIRIVEKSLGRYKKIVTNSERKNKIVARKSIIAKVKIKKGDIFTIENLTTKRPGNGISPMYWYDILGKTAERDFEVDELIEDSRFENQGNN</sequence>
<dbReference type="GO" id="GO:0016051">
    <property type="term" value="P:carbohydrate biosynthetic process"/>
    <property type="evidence" value="ECO:0007669"/>
    <property type="project" value="InterPro"/>
</dbReference>
<dbReference type="Proteomes" id="UP000005809">
    <property type="component" value="Unassembled WGS sequence"/>
</dbReference>
<dbReference type="Pfam" id="PF00132">
    <property type="entry name" value="Hexapep"/>
    <property type="match status" value="1"/>
</dbReference>
<dbReference type="NCBIfam" id="TIGR03570">
    <property type="entry name" value="NeuD_NnaD"/>
    <property type="match status" value="1"/>
</dbReference>